<dbReference type="SUPFAM" id="SSF54862">
    <property type="entry name" value="4Fe-4S ferredoxins"/>
    <property type="match status" value="1"/>
</dbReference>
<evidence type="ECO:0000256" key="9">
    <source>
        <dbReference type="ARBA" id="ARBA00023004"/>
    </source>
</evidence>
<keyword evidence="7" id="KW-0677">Repeat</keyword>
<dbReference type="InterPro" id="IPR038262">
    <property type="entry name" value="Nitr_red_bet_C_sf"/>
</dbReference>
<dbReference type="PANTHER" id="PTHR43518">
    <property type="entry name" value="NITRATE REDUCTASE BETA SUBUNIT"/>
    <property type="match status" value="1"/>
</dbReference>
<evidence type="ECO:0000259" key="11">
    <source>
        <dbReference type="PROSITE" id="PS51379"/>
    </source>
</evidence>
<sequence>MKIKAQVAMVMNLDKCIGCHTCSVTCKSTWTNREGAEYIWFNNVETKPGIGYPKRWEDQETYKGGWVLNKKGKLELKSGSKLSKIALGKIFFNPDMPEMKDYYEPWTYNYKHLTTAKESKHSPVAKAESVISGKKLDIKWGPNWEDDLAGAHVTGPTDPNIQKIEEEIKFNFDQTFMMYLPRLCEHCLNPSCVASCPSGAMYKRDEDGIVLVDQDACRGWRYCMTGCPYKKVYFNWKTNKAEKCTFCFPRIEAGLPTVCSETCTGRMRYLGVLLYDADKVQEAASTENEQDLYEKQLDLFLDPYDEDVIQQAEKDGITQDWIEAAQNSPVYKLAIEYKLAFPLHPEYRTLPMVWYCPPLSPIMNYFEGKDSIRNPDMIFPAIEEMRLPVQYLANMLTAGDTRTVKLALQRMAMMRSYMRAKSSNKEFDLSRLDRVGLSERQTKDMYRLLAIAKHEDRFVVPTSHKEGYMDTYRAQGSQGFGGEMFGSNCDGCGVQSISNGKSGQEIYNENFYGGIFRD</sequence>
<accession>A0ABS6H1J2</accession>
<evidence type="ECO:0000256" key="2">
    <source>
        <dbReference type="ARBA" id="ARBA00001966"/>
    </source>
</evidence>
<dbReference type="EC" id="1.7.99.4" evidence="12"/>
<dbReference type="Pfam" id="PF14711">
    <property type="entry name" value="Nitr_red_bet_C"/>
    <property type="match status" value="1"/>
</dbReference>
<keyword evidence="6" id="KW-0479">Metal-binding</keyword>
<dbReference type="PROSITE" id="PS51379">
    <property type="entry name" value="4FE4S_FER_2"/>
    <property type="match status" value="3"/>
</dbReference>
<dbReference type="Gene3D" id="1.10.3650.10">
    <property type="entry name" value="nitrate reductase domain like"/>
    <property type="match status" value="1"/>
</dbReference>
<reference evidence="12 13" key="1">
    <citation type="submission" date="2021-06" db="EMBL/GenBank/DDBJ databases">
        <title>Staphylococcus lentus K169 genome sequencing.</title>
        <authorList>
            <person name="Sundareshan S."/>
            <person name="Akhila D.S."/>
            <person name="Prachi D."/>
            <person name="Sivakumar R."/>
            <person name="Rajendhran J."/>
            <person name="Isloor S."/>
            <person name="Hegde N.R."/>
        </authorList>
    </citation>
    <scope>NUCLEOTIDE SEQUENCE [LARGE SCALE GENOMIC DNA]</scope>
    <source>
        <strain evidence="12 13">K169</strain>
    </source>
</reference>
<keyword evidence="9" id="KW-0408">Iron</keyword>
<evidence type="ECO:0000256" key="7">
    <source>
        <dbReference type="ARBA" id="ARBA00022737"/>
    </source>
</evidence>
<keyword evidence="12" id="KW-0560">Oxidoreductase</keyword>
<comment type="caution">
    <text evidence="12">The sequence shown here is derived from an EMBL/GenBank/DDBJ whole genome shotgun (WGS) entry which is preliminary data.</text>
</comment>
<evidence type="ECO:0000256" key="10">
    <source>
        <dbReference type="ARBA" id="ARBA00023014"/>
    </source>
</evidence>
<gene>
    <name evidence="12" type="primary">narH</name>
    <name evidence="12" type="ORF">KQ656_12450</name>
</gene>
<dbReference type="Proteomes" id="UP000770161">
    <property type="component" value="Unassembled WGS sequence"/>
</dbReference>
<dbReference type="CDD" id="cd10557">
    <property type="entry name" value="NarH_beta-like"/>
    <property type="match status" value="1"/>
</dbReference>
<evidence type="ECO:0000256" key="4">
    <source>
        <dbReference type="ARBA" id="ARBA00022448"/>
    </source>
</evidence>
<name>A0ABS6H1J2_MAMLE</name>
<feature type="domain" description="4Fe-4S ferredoxin-type" evidence="11">
    <location>
        <begin position="7"/>
        <end position="36"/>
    </location>
</feature>
<organism evidence="12 13">
    <name type="scientific">Mammaliicoccus lentus</name>
    <name type="common">Staphylococcus lentus</name>
    <dbReference type="NCBI Taxonomy" id="42858"/>
    <lineage>
        <taxon>Bacteria</taxon>
        <taxon>Bacillati</taxon>
        <taxon>Bacillota</taxon>
        <taxon>Bacilli</taxon>
        <taxon>Bacillales</taxon>
        <taxon>Staphylococcaceae</taxon>
        <taxon>Mammaliicoccus</taxon>
    </lineage>
</organism>
<dbReference type="PANTHER" id="PTHR43518:SF1">
    <property type="entry name" value="RESPIRATORY NITRATE REDUCTASE 1 BETA CHAIN"/>
    <property type="match status" value="1"/>
</dbReference>
<dbReference type="RefSeq" id="WP_017000340.1">
    <property type="nucleotide sequence ID" value="NZ_CP075503.1"/>
</dbReference>
<keyword evidence="5" id="KW-0004">4Fe-4S</keyword>
<dbReference type="Gene3D" id="3.30.70.20">
    <property type="match status" value="3"/>
</dbReference>
<comment type="cofactor">
    <cofactor evidence="2">
        <name>[4Fe-4S] cluster</name>
        <dbReference type="ChEBI" id="CHEBI:49883"/>
    </cofactor>
</comment>
<evidence type="ECO:0000256" key="3">
    <source>
        <dbReference type="ARBA" id="ARBA00004196"/>
    </source>
</evidence>
<evidence type="ECO:0000256" key="6">
    <source>
        <dbReference type="ARBA" id="ARBA00022723"/>
    </source>
</evidence>
<comment type="cofactor">
    <cofactor evidence="1">
        <name>[3Fe-4S] cluster</name>
        <dbReference type="ChEBI" id="CHEBI:21137"/>
    </cofactor>
</comment>
<dbReference type="InterPro" id="IPR017896">
    <property type="entry name" value="4Fe4S_Fe-S-bd"/>
</dbReference>
<comment type="subcellular location">
    <subcellularLocation>
        <location evidence="3">Cell envelope</location>
    </subcellularLocation>
</comment>
<evidence type="ECO:0000256" key="8">
    <source>
        <dbReference type="ARBA" id="ARBA00022982"/>
    </source>
</evidence>
<evidence type="ECO:0000313" key="13">
    <source>
        <dbReference type="Proteomes" id="UP000770161"/>
    </source>
</evidence>
<dbReference type="InterPro" id="IPR029263">
    <property type="entry name" value="Nitr_red_bet_C"/>
</dbReference>
<feature type="domain" description="4Fe-4S ferredoxin-type" evidence="11">
    <location>
        <begin position="175"/>
        <end position="206"/>
    </location>
</feature>
<dbReference type="Pfam" id="PF13247">
    <property type="entry name" value="Fer4_11"/>
    <property type="match status" value="1"/>
</dbReference>
<dbReference type="GO" id="GO:0016491">
    <property type="term" value="F:oxidoreductase activity"/>
    <property type="evidence" value="ECO:0007669"/>
    <property type="project" value="UniProtKB-KW"/>
</dbReference>
<dbReference type="NCBIfam" id="TIGR01660">
    <property type="entry name" value="narH"/>
    <property type="match status" value="1"/>
</dbReference>
<evidence type="ECO:0000313" key="12">
    <source>
        <dbReference type="EMBL" id="MBU6114772.1"/>
    </source>
</evidence>
<evidence type="ECO:0000256" key="5">
    <source>
        <dbReference type="ARBA" id="ARBA00022485"/>
    </source>
</evidence>
<keyword evidence="8" id="KW-0249">Electron transport</keyword>
<dbReference type="EMBL" id="JAHLZN010000035">
    <property type="protein sequence ID" value="MBU6114772.1"/>
    <property type="molecule type" value="Genomic_DNA"/>
</dbReference>
<keyword evidence="10" id="KW-0411">Iron-sulfur</keyword>
<evidence type="ECO:0000256" key="1">
    <source>
        <dbReference type="ARBA" id="ARBA00001927"/>
    </source>
</evidence>
<keyword evidence="13" id="KW-1185">Reference proteome</keyword>
<proteinExistence type="predicted"/>
<dbReference type="InterPro" id="IPR006547">
    <property type="entry name" value="NO3_Rdtase_bsu"/>
</dbReference>
<protein>
    <submittedName>
        <fullName evidence="12">Nitrate reductase subunit beta</fullName>
        <ecNumber evidence="12">1.7.99.4</ecNumber>
    </submittedName>
</protein>
<keyword evidence="4" id="KW-0813">Transport</keyword>
<feature type="domain" description="4Fe-4S ferredoxin-type" evidence="11">
    <location>
        <begin position="208"/>
        <end position="237"/>
    </location>
</feature>